<comment type="caution">
    <text evidence="1">The sequence shown here is derived from an EMBL/GenBank/DDBJ whole genome shotgun (WGS) entry which is preliminary data.</text>
</comment>
<keyword evidence="2" id="KW-1185">Reference proteome</keyword>
<dbReference type="EMBL" id="JBHRYN010000010">
    <property type="protein sequence ID" value="MFC3701635.1"/>
    <property type="molecule type" value="Genomic_DNA"/>
</dbReference>
<evidence type="ECO:0000313" key="2">
    <source>
        <dbReference type="Proteomes" id="UP001595710"/>
    </source>
</evidence>
<evidence type="ECO:0000313" key="1">
    <source>
        <dbReference type="EMBL" id="MFC3701635.1"/>
    </source>
</evidence>
<dbReference type="Proteomes" id="UP001595710">
    <property type="component" value="Unassembled WGS sequence"/>
</dbReference>
<name>A0ABV7WUQ3_9GAMM</name>
<sequence length="94" mass="10648">MKIHVRLVELQLYMPNIGSQADVQKGLGRLKHHLKGQSQVACSVAPYQEPDRVTLALTITGYQKTNVEQESQRLLEWIDSSLEGQTLSSQMVWL</sequence>
<gene>
    <name evidence="1" type="ORF">ACFOND_08305</name>
</gene>
<dbReference type="RefSeq" id="WP_290280668.1">
    <property type="nucleotide sequence ID" value="NZ_JAUFQI010000001.1"/>
</dbReference>
<proteinExistence type="predicted"/>
<reference evidence="2" key="1">
    <citation type="journal article" date="2019" name="Int. J. Syst. Evol. Microbiol.">
        <title>The Global Catalogue of Microorganisms (GCM) 10K type strain sequencing project: providing services to taxonomists for standard genome sequencing and annotation.</title>
        <authorList>
            <consortium name="The Broad Institute Genomics Platform"/>
            <consortium name="The Broad Institute Genome Sequencing Center for Infectious Disease"/>
            <person name="Wu L."/>
            <person name="Ma J."/>
        </authorList>
    </citation>
    <scope>NUCLEOTIDE SEQUENCE [LARGE SCALE GENOMIC DNA]</scope>
    <source>
        <strain evidence="2">CECT 8288</strain>
    </source>
</reference>
<organism evidence="1 2">
    <name type="scientific">Reinekea marina</name>
    <dbReference type="NCBI Taxonomy" id="1310421"/>
    <lineage>
        <taxon>Bacteria</taxon>
        <taxon>Pseudomonadati</taxon>
        <taxon>Pseudomonadota</taxon>
        <taxon>Gammaproteobacteria</taxon>
        <taxon>Oceanospirillales</taxon>
        <taxon>Saccharospirillaceae</taxon>
        <taxon>Reinekea</taxon>
    </lineage>
</organism>
<protein>
    <submittedName>
        <fullName evidence="1">Uncharacterized protein</fullName>
    </submittedName>
</protein>
<accession>A0ABV7WUQ3</accession>